<dbReference type="PANTHER" id="PTHR14150">
    <property type="entry name" value="U3 SMALL NUCLEOLAR RNA-ASSOCIATED PROTEIN 14"/>
    <property type="match status" value="1"/>
</dbReference>
<dbReference type="Proteomes" id="UP000246991">
    <property type="component" value="Unassembled WGS sequence"/>
</dbReference>
<evidence type="ECO:0000256" key="1">
    <source>
        <dbReference type="ARBA" id="ARBA00004604"/>
    </source>
</evidence>
<feature type="compositionally biased region" description="Basic and acidic residues" evidence="4">
    <location>
        <begin position="780"/>
        <end position="794"/>
    </location>
</feature>
<feature type="compositionally biased region" description="Acidic residues" evidence="4">
    <location>
        <begin position="92"/>
        <end position="107"/>
    </location>
</feature>
<keyword evidence="2" id="KW-0597">Phosphoprotein</keyword>
<evidence type="ECO:0000256" key="4">
    <source>
        <dbReference type="SAM" id="MobiDB-lite"/>
    </source>
</evidence>
<feature type="compositionally biased region" description="Acidic residues" evidence="4">
    <location>
        <begin position="819"/>
        <end position="832"/>
    </location>
</feature>
<dbReference type="OrthoDB" id="277439at2759"/>
<gene>
    <name evidence="5" type="ORF">C7212DRAFT_286134</name>
</gene>
<feature type="compositionally biased region" description="Basic residues" evidence="4">
    <location>
        <begin position="1"/>
        <end position="12"/>
    </location>
</feature>
<feature type="region of interest" description="Disordered" evidence="4">
    <location>
        <begin position="1"/>
        <end position="269"/>
    </location>
</feature>
<evidence type="ECO:0000256" key="2">
    <source>
        <dbReference type="ARBA" id="ARBA00022553"/>
    </source>
</evidence>
<sequence>MAPPSNRRKTRKNPRDRAQNAFAIASAEFSEKPSTPAHGLGNGGPSRSRRDDGDNGEEGGDGGKDSADGMDCGSDSEGNEWRMGHVDSHDDSDLDSDEAMGESDEERFADFTFRGSTSTGKKKKSKHGQGLEEESEDDDESSEDGEGFIDLSEMLDRPDSGEDEEGAVDKRAQGSSQWPVSGGEEGGDGELSDSSTGGESESGDGDNGESVASFSEEEDETPEDPSKLAKLQEVISSLPSTTKSSKRARGNDPNEGKTPGEYNLTIPSTSAKLTVEDLMPTVTDPKLKQSLKLVTDNAPPKSSRSGVQEKLSAPLAKRQQDKLDRAAAYEKSKEALGRWTDTVKHSRQADHLYFPLANAPNAPLPAPGKITVLSASRSTPLTELEATISGILKESNLASEKSIKEFEELKTNKLSVEEVQKRTAELRLARELLYREEIKAKRIKKIKSKSYHRILKKERGKQKNAVEEALALERGGAPDEGDIMERERERAEERMTLRHKQSKWSKGMRDSGRTMWDEEAQNGAVEMARRSEELRMRIAGRAILEEGEEFESSDDDEEDDLFNEDQQQAKQKLLAELEKLENGDDSAKDQHNKSKLMDLKFMQIAEAARRKANKAEMEGLRQALEDDGRSGKSDESEEEVNDTGRMIFRAGRKKKEEAVKKPKPNGSEFEEAEYLSEDESSSDSRDEAEVTIVNKASSNIPKNPFSQPVVSPLQFSNQKAQVSEKGSTLSRPFPEAREKGAPEPNPWLAQDSTSSLVRPKVQALVAGRQESKNAKINSKLSKDRKQALKDHDAPEPDIEIDMNATLKLASNRRKTGSDGDSDGGEMGEDSEEAINLMPTKGVKGGSLDQRELVKRAFAGDNVVAEFKAEKKRKIDEEGDQVIDTRIPGWGSWTGAGLTKRKGKKDNRFLKTIKGVDKNNRKDKKLEKVIINEKRVKKNVKYQASALPFPFESQQQYERSLRIPIGPEWATKKTFQDSTMPRVLVKQGTVIEPISAPFK</sequence>
<feature type="compositionally biased region" description="Acidic residues" evidence="4">
    <location>
        <begin position="545"/>
        <end position="563"/>
    </location>
</feature>
<dbReference type="EMBL" id="PYWC01000095">
    <property type="protein sequence ID" value="PWW72723.1"/>
    <property type="molecule type" value="Genomic_DNA"/>
</dbReference>
<comment type="caution">
    <text evidence="5">The sequence shown here is derived from an EMBL/GenBank/DDBJ whole genome shotgun (WGS) entry which is preliminary data.</text>
</comment>
<name>A0A317SE76_9PEZI</name>
<keyword evidence="3" id="KW-0539">Nucleus</keyword>
<comment type="subcellular location">
    <subcellularLocation>
        <location evidence="1">Nucleus</location>
        <location evidence="1">Nucleolus</location>
    </subcellularLocation>
</comment>
<feature type="compositionally biased region" description="Polar residues" evidence="4">
    <location>
        <begin position="694"/>
        <end position="730"/>
    </location>
</feature>
<keyword evidence="6" id="KW-1185">Reference proteome</keyword>
<dbReference type="AlphaFoldDB" id="A0A317SE76"/>
<organism evidence="5 6">
    <name type="scientific">Tuber magnatum</name>
    <name type="common">white Piedmont truffle</name>
    <dbReference type="NCBI Taxonomy" id="42249"/>
    <lineage>
        <taxon>Eukaryota</taxon>
        <taxon>Fungi</taxon>
        <taxon>Dikarya</taxon>
        <taxon>Ascomycota</taxon>
        <taxon>Pezizomycotina</taxon>
        <taxon>Pezizomycetes</taxon>
        <taxon>Pezizales</taxon>
        <taxon>Tuberaceae</taxon>
        <taxon>Tuber</taxon>
    </lineage>
</organism>
<evidence type="ECO:0000313" key="6">
    <source>
        <dbReference type="Proteomes" id="UP000246991"/>
    </source>
</evidence>
<evidence type="ECO:0000256" key="3">
    <source>
        <dbReference type="ARBA" id="ARBA00023242"/>
    </source>
</evidence>
<dbReference type="STRING" id="42249.A0A317SE76"/>
<feature type="compositionally biased region" description="Basic and acidic residues" evidence="4">
    <location>
        <begin position="79"/>
        <end position="91"/>
    </location>
</feature>
<feature type="region of interest" description="Disordered" evidence="4">
    <location>
        <begin position="488"/>
        <end position="516"/>
    </location>
</feature>
<dbReference type="InterPro" id="IPR006709">
    <property type="entry name" value="SSU_processome_Utp14"/>
</dbReference>
<dbReference type="GO" id="GO:0032040">
    <property type="term" value="C:small-subunit processome"/>
    <property type="evidence" value="ECO:0007669"/>
    <property type="project" value="InterPro"/>
</dbReference>
<dbReference type="GO" id="GO:0006364">
    <property type="term" value="P:rRNA processing"/>
    <property type="evidence" value="ECO:0007669"/>
    <property type="project" value="InterPro"/>
</dbReference>
<feature type="compositionally biased region" description="Acidic residues" evidence="4">
    <location>
        <begin position="131"/>
        <end position="147"/>
    </location>
</feature>
<feature type="compositionally biased region" description="Basic and acidic residues" evidence="4">
    <location>
        <begin position="609"/>
        <end position="634"/>
    </location>
</feature>
<feature type="region of interest" description="Disordered" evidence="4">
    <location>
        <begin position="543"/>
        <end position="597"/>
    </location>
</feature>
<proteinExistence type="predicted"/>
<feature type="compositionally biased region" description="Basic and acidic residues" evidence="4">
    <location>
        <begin position="573"/>
        <end position="597"/>
    </location>
</feature>
<dbReference type="PANTHER" id="PTHR14150:SF12">
    <property type="entry name" value="U3 SMALL NUCLEOLAR RNA-ASSOCIATED PROTEIN 14 HOMOLOG A"/>
    <property type="match status" value="1"/>
</dbReference>
<dbReference type="Pfam" id="PF04615">
    <property type="entry name" value="Utp14"/>
    <property type="match status" value="1"/>
</dbReference>
<protein>
    <submittedName>
        <fullName evidence="5">Utp14-domain-containing protein</fullName>
    </submittedName>
</protein>
<feature type="region of interest" description="Disordered" evidence="4">
    <location>
        <begin position="609"/>
        <end position="844"/>
    </location>
</feature>
<evidence type="ECO:0000313" key="5">
    <source>
        <dbReference type="EMBL" id="PWW72723.1"/>
    </source>
</evidence>
<accession>A0A317SE76</accession>
<reference evidence="5 6" key="1">
    <citation type="submission" date="2018-03" db="EMBL/GenBank/DDBJ databases">
        <title>Genomes of Pezizomycetes fungi and the evolution of truffles.</title>
        <authorList>
            <person name="Murat C."/>
            <person name="Payen T."/>
            <person name="Noel B."/>
            <person name="Kuo A."/>
            <person name="Martin F.M."/>
        </authorList>
    </citation>
    <scope>NUCLEOTIDE SEQUENCE [LARGE SCALE GENOMIC DNA]</scope>
    <source>
        <strain evidence="5">091103-1</strain>
    </source>
</reference>
<feature type="compositionally biased region" description="Basic and acidic residues" evidence="4">
    <location>
        <begin position="507"/>
        <end position="516"/>
    </location>
</feature>
<feature type="compositionally biased region" description="Polar residues" evidence="4">
    <location>
        <begin position="234"/>
        <end position="243"/>
    </location>
</feature>
<feature type="compositionally biased region" description="Acidic residues" evidence="4">
    <location>
        <begin position="668"/>
        <end position="681"/>
    </location>
</feature>
<feature type="region of interest" description="Disordered" evidence="4">
    <location>
        <begin position="281"/>
        <end position="325"/>
    </location>
</feature>